<dbReference type="Proteomes" id="UP000001444">
    <property type="component" value="Chromosome"/>
</dbReference>
<sequence length="43" mass="4657">MPAGTPTAREGEAPAARRPRERAARRREDEVVCAGPVPDDADR</sequence>
<dbReference type="AlphaFoldDB" id="C9YYA4"/>
<evidence type="ECO:0000313" key="3">
    <source>
        <dbReference type="Proteomes" id="UP000001444"/>
    </source>
</evidence>
<keyword evidence="3" id="KW-1185">Reference proteome</keyword>
<name>C9YYA4_STRSW</name>
<dbReference type="EMBL" id="FN554889">
    <property type="protein sequence ID" value="CBG74006.1"/>
    <property type="molecule type" value="Genomic_DNA"/>
</dbReference>
<reference evidence="2 3" key="1">
    <citation type="journal article" date="2010" name="Mol. Plant Microbe Interact.">
        <title>Streptomyces scabies 87-22 contains a coronafacic acid-like biosynthetic cluster that contributes to plant-microbe interactions.</title>
        <authorList>
            <person name="Bignell D.R."/>
            <person name="Seipke R.F."/>
            <person name="Huguet-Tapia J.C."/>
            <person name="Chambers A.H."/>
            <person name="Parry R.J."/>
            <person name="Loria R."/>
        </authorList>
    </citation>
    <scope>NUCLEOTIDE SEQUENCE [LARGE SCALE GENOMIC DNA]</scope>
    <source>
        <strain evidence="2 3">87.22</strain>
    </source>
</reference>
<gene>
    <name evidence="2" type="ordered locus">SCAB_70131</name>
</gene>
<evidence type="ECO:0000313" key="2">
    <source>
        <dbReference type="EMBL" id="CBG74006.1"/>
    </source>
</evidence>
<evidence type="ECO:0000256" key="1">
    <source>
        <dbReference type="SAM" id="MobiDB-lite"/>
    </source>
</evidence>
<organism evidence="2 3">
    <name type="scientific">Streptomyces scabiei (strain 87.22)</name>
    <dbReference type="NCBI Taxonomy" id="680198"/>
    <lineage>
        <taxon>Bacteria</taxon>
        <taxon>Bacillati</taxon>
        <taxon>Actinomycetota</taxon>
        <taxon>Actinomycetes</taxon>
        <taxon>Kitasatosporales</taxon>
        <taxon>Streptomycetaceae</taxon>
        <taxon>Streptomyces</taxon>
    </lineage>
</organism>
<proteinExistence type="predicted"/>
<dbReference type="HOGENOM" id="CLU_3240466_0_0_11"/>
<feature type="region of interest" description="Disordered" evidence="1">
    <location>
        <begin position="1"/>
        <end position="43"/>
    </location>
</feature>
<accession>C9YYA4</accession>
<protein>
    <submittedName>
        <fullName evidence="2">Uncharacterized protein</fullName>
    </submittedName>
</protein>
<dbReference type="KEGG" id="scb:SCAB_70131"/>